<evidence type="ECO:0000256" key="1">
    <source>
        <dbReference type="ARBA" id="ARBA00022801"/>
    </source>
</evidence>
<gene>
    <name evidence="3" type="ORF">LDJ79_13095</name>
</gene>
<reference evidence="4" key="1">
    <citation type="submission" date="2023-07" db="EMBL/GenBank/DDBJ databases">
        <title>Molecular identification of indigenous halophilic bacteria isolated from red sea cost, biodegradation of synthetic dyes and assessment of degraded metabolite toxicity.</title>
        <authorList>
            <person name="Chaieb K."/>
            <person name="Altayb H.N."/>
        </authorList>
    </citation>
    <scope>NUCLEOTIDE SEQUENCE [LARGE SCALE GENOMIC DNA]</scope>
    <source>
        <strain evidence="4">K20</strain>
    </source>
</reference>
<dbReference type="EMBL" id="JAIWIU010000085">
    <property type="protein sequence ID" value="MCA2017055.1"/>
    <property type="molecule type" value="Genomic_DNA"/>
</dbReference>
<evidence type="ECO:0000313" key="4">
    <source>
        <dbReference type="Proteomes" id="UP001199044"/>
    </source>
</evidence>
<keyword evidence="4" id="KW-1185">Reference proteome</keyword>
<organism evidence="3 4">
    <name type="scientific">Vibrio tritonius</name>
    <dbReference type="NCBI Taxonomy" id="1435069"/>
    <lineage>
        <taxon>Bacteria</taxon>
        <taxon>Pseudomonadati</taxon>
        <taxon>Pseudomonadota</taxon>
        <taxon>Gammaproteobacteria</taxon>
        <taxon>Vibrionales</taxon>
        <taxon>Vibrionaceae</taxon>
        <taxon>Vibrio</taxon>
    </lineage>
</organism>
<dbReference type="PANTHER" id="PTHR43540">
    <property type="entry name" value="PEROXYUREIDOACRYLATE/UREIDOACRYLATE AMIDOHYDROLASE-RELATED"/>
    <property type="match status" value="1"/>
</dbReference>
<protein>
    <submittedName>
        <fullName evidence="3">Cysteine hydrolase</fullName>
    </submittedName>
</protein>
<dbReference type="InterPro" id="IPR000868">
    <property type="entry name" value="Isochorismatase-like_dom"/>
</dbReference>
<dbReference type="PANTHER" id="PTHR43540:SF15">
    <property type="entry name" value="BLR5631 PROTEIN"/>
    <property type="match status" value="1"/>
</dbReference>
<dbReference type="InterPro" id="IPR036380">
    <property type="entry name" value="Isochorismatase-like_sf"/>
</dbReference>
<dbReference type="Proteomes" id="UP001199044">
    <property type="component" value="Unassembled WGS sequence"/>
</dbReference>
<dbReference type="Pfam" id="PF00857">
    <property type="entry name" value="Isochorismatase"/>
    <property type="match status" value="1"/>
</dbReference>
<proteinExistence type="predicted"/>
<dbReference type="SUPFAM" id="SSF52499">
    <property type="entry name" value="Isochorismatase-like hydrolases"/>
    <property type="match status" value="1"/>
</dbReference>
<evidence type="ECO:0000313" key="3">
    <source>
        <dbReference type="EMBL" id="MCA2017055.1"/>
    </source>
</evidence>
<evidence type="ECO:0000259" key="2">
    <source>
        <dbReference type="Pfam" id="PF00857"/>
    </source>
</evidence>
<dbReference type="Gene3D" id="3.40.50.850">
    <property type="entry name" value="Isochorismatase-like"/>
    <property type="match status" value="1"/>
</dbReference>
<comment type="caution">
    <text evidence="3">The sequence shown here is derived from an EMBL/GenBank/DDBJ whole genome shotgun (WGS) entry which is preliminary data.</text>
</comment>
<accession>A0ABS7YMZ8</accession>
<keyword evidence="1 3" id="KW-0378">Hydrolase</keyword>
<dbReference type="InterPro" id="IPR050272">
    <property type="entry name" value="Isochorismatase-like_hydrls"/>
</dbReference>
<dbReference type="CDD" id="cd01014">
    <property type="entry name" value="nicotinamidase_related"/>
    <property type="match status" value="1"/>
</dbReference>
<sequence length="172" mass="18994">MSQTALLVIDLQNDYFPNGKFPLWNTELVLNNVKTLINHANKQQMPILLVQHISSAPKGKAPFFEQGSEGVDIHSDILAICTNAKIIQKKFADSFHETSLSSVLSELAIDELLICGMMTQNCVTHTAMSKQAENYKVSIIQDCCTTTDQMIHNIALNAVGVRIPLVNLAELL</sequence>
<name>A0ABS7YMZ8_9VIBR</name>
<dbReference type="GO" id="GO:0016787">
    <property type="term" value="F:hydrolase activity"/>
    <property type="evidence" value="ECO:0007669"/>
    <property type="project" value="UniProtKB-KW"/>
</dbReference>
<dbReference type="RefSeq" id="WP_225250876.1">
    <property type="nucleotide sequence ID" value="NZ_JAIWIU010000085.1"/>
</dbReference>
<feature type="domain" description="Isochorismatase-like" evidence="2">
    <location>
        <begin position="4"/>
        <end position="158"/>
    </location>
</feature>